<dbReference type="SUPFAM" id="SSF55811">
    <property type="entry name" value="Nudix"/>
    <property type="match status" value="1"/>
</dbReference>
<evidence type="ECO:0000256" key="9">
    <source>
        <dbReference type="ARBA" id="ARBA00023315"/>
    </source>
</evidence>
<dbReference type="SUPFAM" id="SSF53187">
    <property type="entry name" value="Zn-dependent exopeptidases"/>
    <property type="match status" value="1"/>
</dbReference>
<keyword evidence="9" id="KW-0012">Acyltransferase</keyword>
<evidence type="ECO:0000256" key="8">
    <source>
        <dbReference type="ARBA" id="ARBA00023157"/>
    </source>
</evidence>
<dbReference type="Proteomes" id="UP000789706">
    <property type="component" value="Unassembled WGS sequence"/>
</dbReference>
<comment type="similarity">
    <text evidence="3">Belongs to the glutaminyl-peptide cyclotransferase family.</text>
</comment>
<keyword evidence="8" id="KW-1015">Disulfide bond</keyword>
<evidence type="ECO:0000256" key="5">
    <source>
        <dbReference type="ARBA" id="ARBA00022679"/>
    </source>
</evidence>
<dbReference type="CDD" id="cd03424">
    <property type="entry name" value="NUDIX_ADPRase_Nudt5_UGPPase_Nudt14"/>
    <property type="match status" value="1"/>
</dbReference>
<reference evidence="12" key="1">
    <citation type="submission" date="2021-06" db="EMBL/GenBank/DDBJ databases">
        <authorList>
            <person name="Kallberg Y."/>
            <person name="Tangrot J."/>
            <person name="Rosling A."/>
        </authorList>
    </citation>
    <scope>NUCLEOTIDE SEQUENCE</scope>
    <source>
        <strain evidence="12">AZ414A</strain>
    </source>
</reference>
<dbReference type="CDD" id="cd03880">
    <property type="entry name" value="M28_QC_like"/>
    <property type="match status" value="1"/>
</dbReference>
<comment type="subcellular location">
    <subcellularLocation>
        <location evidence="2">Secreted</location>
    </subcellularLocation>
</comment>
<dbReference type="InterPro" id="IPR037457">
    <property type="entry name" value="M28_QC"/>
</dbReference>
<dbReference type="Pfam" id="PF04389">
    <property type="entry name" value="Peptidase_M28"/>
    <property type="match status" value="1"/>
</dbReference>
<dbReference type="Gene3D" id="3.40.630.10">
    <property type="entry name" value="Zn peptidases"/>
    <property type="match status" value="1"/>
</dbReference>
<evidence type="ECO:0000256" key="2">
    <source>
        <dbReference type="ARBA" id="ARBA00004613"/>
    </source>
</evidence>
<comment type="catalytic activity">
    <reaction evidence="1">
        <text>N-terminal L-glutaminyl-[peptide] = N-terminal 5-oxo-L-prolyl-[peptide] + NH4(+)</text>
        <dbReference type="Rhea" id="RHEA:23652"/>
        <dbReference type="Rhea" id="RHEA-COMP:11736"/>
        <dbReference type="Rhea" id="RHEA-COMP:11846"/>
        <dbReference type="ChEBI" id="CHEBI:28938"/>
        <dbReference type="ChEBI" id="CHEBI:64722"/>
        <dbReference type="ChEBI" id="CHEBI:87215"/>
        <dbReference type="EC" id="2.3.2.5"/>
    </reaction>
</comment>
<evidence type="ECO:0000256" key="10">
    <source>
        <dbReference type="RuleBase" id="RU361240"/>
    </source>
</evidence>
<keyword evidence="4" id="KW-0964">Secreted</keyword>
<protein>
    <recommendedName>
        <fullName evidence="10">Peptide hydrolase</fullName>
        <ecNumber evidence="10">3.4.-.-</ecNumber>
    </recommendedName>
</protein>
<keyword evidence="5" id="KW-0808">Transferase</keyword>
<keyword evidence="7 10" id="KW-0862">Zinc</keyword>
<evidence type="ECO:0000313" key="13">
    <source>
        <dbReference type="Proteomes" id="UP000789706"/>
    </source>
</evidence>
<dbReference type="FunFam" id="3.40.630.10:FF:000029">
    <property type="entry name" value="Glutaminyl-peptide cyclotransferase"/>
    <property type="match status" value="1"/>
</dbReference>
<dbReference type="GO" id="GO:0006508">
    <property type="term" value="P:proteolysis"/>
    <property type="evidence" value="ECO:0007669"/>
    <property type="project" value="UniProtKB-KW"/>
</dbReference>
<comment type="caution">
    <text evidence="12">The sequence shown here is derived from an EMBL/GenBank/DDBJ whole genome shotgun (WGS) entry which is preliminary data.</text>
</comment>
<dbReference type="OrthoDB" id="3907302at2759"/>
<evidence type="ECO:0000256" key="3">
    <source>
        <dbReference type="ARBA" id="ARBA00006014"/>
    </source>
</evidence>
<name>A0A9N9ADP8_9GLOM</name>
<evidence type="ECO:0000259" key="11">
    <source>
        <dbReference type="Pfam" id="PF04389"/>
    </source>
</evidence>
<keyword evidence="10" id="KW-0378">Hydrolase</keyword>
<dbReference type="GO" id="GO:0008233">
    <property type="term" value="F:peptidase activity"/>
    <property type="evidence" value="ECO:0007669"/>
    <property type="project" value="UniProtKB-KW"/>
</dbReference>
<comment type="similarity">
    <text evidence="10">Belongs to the peptidase M28 family.</text>
</comment>
<evidence type="ECO:0000256" key="6">
    <source>
        <dbReference type="ARBA" id="ARBA00022723"/>
    </source>
</evidence>
<organism evidence="12 13">
    <name type="scientific">Diversispora eburnea</name>
    <dbReference type="NCBI Taxonomy" id="1213867"/>
    <lineage>
        <taxon>Eukaryota</taxon>
        <taxon>Fungi</taxon>
        <taxon>Fungi incertae sedis</taxon>
        <taxon>Mucoromycota</taxon>
        <taxon>Glomeromycotina</taxon>
        <taxon>Glomeromycetes</taxon>
        <taxon>Diversisporales</taxon>
        <taxon>Diversisporaceae</taxon>
        <taxon>Diversispora</taxon>
    </lineage>
</organism>
<feature type="domain" description="Peptidase M28" evidence="11">
    <location>
        <begin position="54"/>
        <end position="281"/>
    </location>
</feature>
<evidence type="ECO:0000256" key="1">
    <source>
        <dbReference type="ARBA" id="ARBA00000001"/>
    </source>
</evidence>
<gene>
    <name evidence="12" type="ORF">DEBURN_LOCUS5939</name>
</gene>
<dbReference type="PANTHER" id="PTHR12283:SF6">
    <property type="entry name" value="GLUTAMINYL-PEPTIDE CYCLOTRANSFERASE-RELATED"/>
    <property type="match status" value="1"/>
</dbReference>
<accession>A0A9N9ADP8</accession>
<dbReference type="GO" id="GO:0008270">
    <property type="term" value="F:zinc ion binding"/>
    <property type="evidence" value="ECO:0007669"/>
    <property type="project" value="TreeGrafter"/>
</dbReference>
<proteinExistence type="inferred from homology"/>
<dbReference type="InterPro" id="IPR015797">
    <property type="entry name" value="NUDIX_hydrolase-like_dom_sf"/>
</dbReference>
<keyword evidence="13" id="KW-1185">Reference proteome</keyword>
<dbReference type="Gene3D" id="3.90.79.10">
    <property type="entry name" value="Nucleoside Triphosphate Pyrophosphohydrolase"/>
    <property type="match status" value="1"/>
</dbReference>
<keyword evidence="6 10" id="KW-0479">Metal-binding</keyword>
<dbReference type="GO" id="GO:0016603">
    <property type="term" value="F:glutaminyl-peptide cyclotransferase activity"/>
    <property type="evidence" value="ECO:0007669"/>
    <property type="project" value="UniProtKB-EC"/>
</dbReference>
<evidence type="ECO:0000256" key="7">
    <source>
        <dbReference type="ARBA" id="ARBA00022833"/>
    </source>
</evidence>
<evidence type="ECO:0000313" key="12">
    <source>
        <dbReference type="EMBL" id="CAG8526734.1"/>
    </source>
</evidence>
<keyword evidence="10" id="KW-0645">Protease</keyword>
<dbReference type="InterPro" id="IPR040234">
    <property type="entry name" value="QC/QCL"/>
</dbReference>
<dbReference type="GO" id="GO:0005576">
    <property type="term" value="C:extracellular region"/>
    <property type="evidence" value="ECO:0007669"/>
    <property type="project" value="UniProtKB-SubCell"/>
</dbReference>
<evidence type="ECO:0000256" key="4">
    <source>
        <dbReference type="ARBA" id="ARBA00022525"/>
    </source>
</evidence>
<dbReference type="PANTHER" id="PTHR12283">
    <property type="entry name" value="GLUTAMINYL-PEPTIDE CYCLOTRANSFERASE"/>
    <property type="match status" value="1"/>
</dbReference>
<dbReference type="AlphaFoldDB" id="A0A9N9ADP8"/>
<dbReference type="EC" id="3.4.-.-" evidence="10"/>
<dbReference type="EMBL" id="CAJVPK010000564">
    <property type="protein sequence ID" value="CAG8526734.1"/>
    <property type="molecule type" value="Genomic_DNA"/>
</dbReference>
<dbReference type="InterPro" id="IPR007484">
    <property type="entry name" value="Peptidase_M28"/>
</dbReference>
<sequence>MNYLTPILITRVSDTDGNRKVQKFIKEHFNKLHWNIEEDTFVDETPFGKKNFNNIIVTKNIKANKRLVMAAHFDSKYFNPPNRFVGATDSAVPCAMLMDLASRLDSYLKDKDEVTLQIIFFDGEEAFRSWTSNDSLYGSRHLASKWEKTYLDIPEVKTKNVLSSIEVLVLLDLLGAKKPSFRSYFRTTSWLFAELANIENRLYTEEIFTIPEDMDNLNDVSYFDTSTLHNYQSHIEDDHVPFLRRGVSILHIISYPFPEVWHTIKDNLDAIDENTVFNLNTIFRIFAAEFLNIDPERERTKNKRAKLAKSTSAKNVIDMLSQSKFQMYKYLHHYIFKSFGLKGLKVFRDNNNYLLKVHQKNQNLFMANFHQSSFNIGEEVIPITTKLDINVASVLEFQPFKEWTLALSKEMLKVDKKELKIKKVEIQNVDYFGFKIGFVKFKVDAIFTETGKKRDNKIIKEHVVLTYQPRLPVPSLSFPEIPAGMLDGSGNFVGKASEEIKEETGIEINDQNIIDMTALAYDSENNELKGKEYRGVYPSPGGSDEFLRLCICIKEMNREDIEKLEGKLCGLRDHGESITVRLIELKNLWKIPDMKALSALTLYDALKRNGKISV</sequence>